<evidence type="ECO:0000313" key="3">
    <source>
        <dbReference type="EMBL" id="GAA2227454.1"/>
    </source>
</evidence>
<sequence>MAAHDGVPAHRTLIRGAAVATVDPALGDLERADILIEGDRIAAVEGWSAETGTSILNTAGQDAGGDAEVIDAGEMIAIPGLVDTHRHTWQAQLRGILADGTIPDYLRGMRLQMAIRYRAEDMYAGNYAGALDALNCGVTSIVDYCHNILDPECAHGAVTGLLDAGIRGLYGHGMTPVTSNTWSESAGGREGVADPAAFEPRARLAREIREQYFRDESQPLRFGMAPQELPIAPVADVATEFALARELGARLTMHANQVAVRQLFQDVKVLAEHGLLGPDLLLVHCTFNTPEEWELLRGTGTTVSVCAETEMQMGMGFPAIREATEFTPGPSLGIDCVSGDSGDMLSHARLVLQATRWRDDAAGYERLVAPQEMRWTTRDALSWITLNGAVAAGIGDEVGSLTPGKRADVVLLDMGGISKAGWNRRDPTGAVISQANSGDVDTVLVDGRVVKRGGRLVHVDVDAALARTRASHDYLYEQMDRHGGFIPQPPIDIPLYRERA</sequence>
<feature type="domain" description="Amidohydrolase-related" evidence="2">
    <location>
        <begin position="76"/>
        <end position="450"/>
    </location>
</feature>
<dbReference type="Proteomes" id="UP001500929">
    <property type="component" value="Unassembled WGS sequence"/>
</dbReference>
<dbReference type="InterPro" id="IPR032466">
    <property type="entry name" value="Metal_Hydrolase"/>
</dbReference>
<dbReference type="EMBL" id="BAAAQY010000002">
    <property type="protein sequence ID" value="GAA2227454.1"/>
    <property type="molecule type" value="Genomic_DNA"/>
</dbReference>
<proteinExistence type="predicted"/>
<reference evidence="3 4" key="1">
    <citation type="journal article" date="2019" name="Int. J. Syst. Evol. Microbiol.">
        <title>The Global Catalogue of Microorganisms (GCM) 10K type strain sequencing project: providing services to taxonomists for standard genome sequencing and annotation.</title>
        <authorList>
            <consortium name="The Broad Institute Genomics Platform"/>
            <consortium name="The Broad Institute Genome Sequencing Center for Infectious Disease"/>
            <person name="Wu L."/>
            <person name="Ma J."/>
        </authorList>
    </citation>
    <scope>NUCLEOTIDE SEQUENCE [LARGE SCALE GENOMIC DNA]</scope>
    <source>
        <strain evidence="3 4">JCM 16117</strain>
    </source>
</reference>
<evidence type="ECO:0000256" key="1">
    <source>
        <dbReference type="ARBA" id="ARBA00022801"/>
    </source>
</evidence>
<dbReference type="PANTHER" id="PTHR43794:SF11">
    <property type="entry name" value="AMIDOHYDROLASE-RELATED DOMAIN-CONTAINING PROTEIN"/>
    <property type="match status" value="1"/>
</dbReference>
<accession>A0ABN3DCZ1</accession>
<dbReference type="Gene3D" id="3.20.20.140">
    <property type="entry name" value="Metal-dependent hydrolases"/>
    <property type="match status" value="1"/>
</dbReference>
<dbReference type="NCBIfam" id="NF006056">
    <property type="entry name" value="PRK08204.1"/>
    <property type="match status" value="1"/>
</dbReference>
<dbReference type="SUPFAM" id="SSF51338">
    <property type="entry name" value="Composite domain of metallo-dependent hydrolases"/>
    <property type="match status" value="1"/>
</dbReference>
<dbReference type="InterPro" id="IPR006680">
    <property type="entry name" value="Amidohydro-rel"/>
</dbReference>
<dbReference type="Pfam" id="PF01979">
    <property type="entry name" value="Amidohydro_1"/>
    <property type="match status" value="1"/>
</dbReference>
<dbReference type="PANTHER" id="PTHR43794">
    <property type="entry name" value="AMINOHYDROLASE SSNA-RELATED"/>
    <property type="match status" value="1"/>
</dbReference>
<dbReference type="Gene3D" id="2.30.40.10">
    <property type="entry name" value="Urease, subunit C, domain 1"/>
    <property type="match status" value="1"/>
</dbReference>
<dbReference type="InterPro" id="IPR050287">
    <property type="entry name" value="MTA/SAH_deaminase"/>
</dbReference>
<gene>
    <name evidence="3" type="ORF">GCM10009851_09620</name>
</gene>
<organism evidence="3 4">
    <name type="scientific">Herbiconiux moechotypicola</name>
    <dbReference type="NCBI Taxonomy" id="637393"/>
    <lineage>
        <taxon>Bacteria</taxon>
        <taxon>Bacillati</taxon>
        <taxon>Actinomycetota</taxon>
        <taxon>Actinomycetes</taxon>
        <taxon>Micrococcales</taxon>
        <taxon>Microbacteriaceae</taxon>
        <taxon>Herbiconiux</taxon>
    </lineage>
</organism>
<name>A0ABN3DCZ1_9MICO</name>
<comment type="caution">
    <text evidence="3">The sequence shown here is derived from an EMBL/GenBank/DDBJ whole genome shotgun (WGS) entry which is preliminary data.</text>
</comment>
<dbReference type="RefSeq" id="WP_259478108.1">
    <property type="nucleotide sequence ID" value="NZ_BAAAQY010000002.1"/>
</dbReference>
<keyword evidence="1" id="KW-0378">Hydrolase</keyword>
<evidence type="ECO:0000259" key="2">
    <source>
        <dbReference type="Pfam" id="PF01979"/>
    </source>
</evidence>
<dbReference type="SUPFAM" id="SSF51556">
    <property type="entry name" value="Metallo-dependent hydrolases"/>
    <property type="match status" value="1"/>
</dbReference>
<evidence type="ECO:0000313" key="4">
    <source>
        <dbReference type="Proteomes" id="UP001500929"/>
    </source>
</evidence>
<dbReference type="InterPro" id="IPR011059">
    <property type="entry name" value="Metal-dep_hydrolase_composite"/>
</dbReference>
<protein>
    <submittedName>
        <fullName evidence="3">Amidohydrolase family protein</fullName>
    </submittedName>
</protein>
<keyword evidence="4" id="KW-1185">Reference proteome</keyword>